<dbReference type="GO" id="GO:0015095">
    <property type="term" value="F:magnesium ion transmembrane transporter activity"/>
    <property type="evidence" value="ECO:0007669"/>
    <property type="project" value="UniProtKB-UniRule"/>
</dbReference>
<evidence type="ECO:0000313" key="12">
    <source>
        <dbReference type="EMBL" id="UUX50911.1"/>
    </source>
</evidence>
<dbReference type="AlphaFoldDB" id="A0A9J7AUA8"/>
<keyword evidence="4 9" id="KW-0812">Transmembrane</keyword>
<dbReference type="InterPro" id="IPR006669">
    <property type="entry name" value="MgtE_transporter"/>
</dbReference>
<comment type="similarity">
    <text evidence="2 9">Belongs to the SLC41A transporter family.</text>
</comment>
<keyword evidence="6 9" id="KW-1133">Transmembrane helix</keyword>
<keyword evidence="5 9" id="KW-0460">Magnesium</keyword>
<evidence type="ECO:0000256" key="7">
    <source>
        <dbReference type="ARBA" id="ARBA00023136"/>
    </source>
</evidence>
<dbReference type="SMART" id="SM00924">
    <property type="entry name" value="MgtE_N"/>
    <property type="match status" value="1"/>
</dbReference>
<evidence type="ECO:0000256" key="1">
    <source>
        <dbReference type="ARBA" id="ARBA00004141"/>
    </source>
</evidence>
<feature type="domain" description="CBS" evidence="11">
    <location>
        <begin position="267"/>
        <end position="323"/>
    </location>
</feature>
<dbReference type="Gene3D" id="1.10.357.20">
    <property type="entry name" value="SLC41 divalent cation transporters, integral membrane domain"/>
    <property type="match status" value="1"/>
</dbReference>
<keyword evidence="13" id="KW-1185">Reference proteome</keyword>
<accession>A0A9J7AUA8</accession>
<evidence type="ECO:0000256" key="9">
    <source>
        <dbReference type="RuleBase" id="RU362011"/>
    </source>
</evidence>
<protein>
    <recommendedName>
        <fullName evidence="9">Magnesium transporter MgtE</fullName>
    </recommendedName>
</protein>
<keyword evidence="3 9" id="KW-0813">Transport</keyword>
<organism evidence="12 13">
    <name type="scientific">Nisaea acidiphila</name>
    <dbReference type="NCBI Taxonomy" id="1862145"/>
    <lineage>
        <taxon>Bacteria</taxon>
        <taxon>Pseudomonadati</taxon>
        <taxon>Pseudomonadota</taxon>
        <taxon>Alphaproteobacteria</taxon>
        <taxon>Rhodospirillales</taxon>
        <taxon>Thalassobaculaceae</taxon>
        <taxon>Nisaea</taxon>
    </lineage>
</organism>
<dbReference type="PROSITE" id="PS51371">
    <property type="entry name" value="CBS"/>
    <property type="match status" value="1"/>
</dbReference>
<feature type="transmembrane region" description="Helical" evidence="9">
    <location>
        <begin position="422"/>
        <end position="444"/>
    </location>
</feature>
<feature type="region of interest" description="Disordered" evidence="10">
    <location>
        <begin position="1"/>
        <end position="43"/>
    </location>
</feature>
<evidence type="ECO:0000256" key="4">
    <source>
        <dbReference type="ARBA" id="ARBA00022692"/>
    </source>
</evidence>
<dbReference type="InterPro" id="IPR038076">
    <property type="entry name" value="MgtE_N_sf"/>
</dbReference>
<evidence type="ECO:0000259" key="11">
    <source>
        <dbReference type="PROSITE" id="PS51371"/>
    </source>
</evidence>
<sequence>MTDETPNGPESPNVKAAAPESKGASENDLAVQRARRAKRKQKKLKRRIKDLEQELAVYDSVAASKLYGLTPELERAVAEALAEDNPRQLYRLVRPLHAADHADLIERYSGRARERLVTVLGRYFDPETLTYLDDRVREEVIPLLDEEVLKLAFQKLESDDAVEILGELDEEEQARLLEVLPESERAIVEEGLNYEDETAGRLMQRELVTVPEHWTVGQTIDFLRTNAALPNSFYDIFVIDPARRPLGKLSLSRLLRTKRPVLVEDIMQTDFHKVPVVMDQEDVAMLFRQYGLVSAPVIDAHDRLLGMITVDDVVEVMNEEAEEDILRLGGVANDDLHGGLLNTTRSRFSWLAVNLVTAILASGVIGAFETTIDKIVALAILMPIVASMGGNAGTQTLTVAVRAISMRELSSTNALKFVIKEMTVGSLNGIMFAIIAAGVCWLWFGDWEIAAVMALAMVINLFVAGLSGTLIPITLERMKVDPAVASTVFLTTVTDVVGFFTFLGLAALFLI</sequence>
<dbReference type="PANTHER" id="PTHR43773:SF1">
    <property type="entry name" value="MAGNESIUM TRANSPORTER MGTE"/>
    <property type="match status" value="1"/>
</dbReference>
<dbReference type="SUPFAM" id="SSF161093">
    <property type="entry name" value="MgtE membrane domain-like"/>
    <property type="match status" value="1"/>
</dbReference>
<evidence type="ECO:0000256" key="10">
    <source>
        <dbReference type="SAM" id="MobiDB-lite"/>
    </source>
</evidence>
<keyword evidence="7 9" id="KW-0472">Membrane</keyword>
<feature type="compositionally biased region" description="Basic residues" evidence="10">
    <location>
        <begin position="33"/>
        <end position="43"/>
    </location>
</feature>
<dbReference type="EMBL" id="CP102480">
    <property type="protein sequence ID" value="UUX50911.1"/>
    <property type="molecule type" value="Genomic_DNA"/>
</dbReference>
<dbReference type="KEGG" id="naci:NUH88_04280"/>
<feature type="compositionally biased region" description="Polar residues" evidence="10">
    <location>
        <begin position="1"/>
        <end position="10"/>
    </location>
</feature>
<dbReference type="InterPro" id="IPR000644">
    <property type="entry name" value="CBS_dom"/>
</dbReference>
<dbReference type="InterPro" id="IPR006668">
    <property type="entry name" value="Mg_transptr_MgtE_intracell_dom"/>
</dbReference>
<evidence type="ECO:0000256" key="6">
    <source>
        <dbReference type="ARBA" id="ARBA00022989"/>
    </source>
</evidence>
<comment type="subunit">
    <text evidence="9">Homodimer.</text>
</comment>
<dbReference type="GO" id="GO:0046872">
    <property type="term" value="F:metal ion binding"/>
    <property type="evidence" value="ECO:0007669"/>
    <property type="project" value="UniProtKB-KW"/>
</dbReference>
<dbReference type="Gene3D" id="3.10.580.10">
    <property type="entry name" value="CBS-domain"/>
    <property type="match status" value="1"/>
</dbReference>
<dbReference type="PANTHER" id="PTHR43773">
    <property type="entry name" value="MAGNESIUM TRANSPORTER MGTE"/>
    <property type="match status" value="1"/>
</dbReference>
<comment type="function">
    <text evidence="9">Acts as a magnesium transporter.</text>
</comment>
<dbReference type="Pfam" id="PF00571">
    <property type="entry name" value="CBS"/>
    <property type="match status" value="2"/>
</dbReference>
<dbReference type="Gene3D" id="1.25.60.10">
    <property type="entry name" value="MgtE N-terminal domain-like"/>
    <property type="match status" value="1"/>
</dbReference>
<feature type="transmembrane region" description="Helical" evidence="9">
    <location>
        <begin position="487"/>
        <end position="510"/>
    </location>
</feature>
<feature type="transmembrane region" description="Helical" evidence="9">
    <location>
        <begin position="450"/>
        <end position="475"/>
    </location>
</feature>
<keyword evidence="8" id="KW-0129">CBS domain</keyword>
<comment type="subcellular location">
    <subcellularLocation>
        <location evidence="9">Cell membrane</location>
        <topology evidence="9">Multi-pass membrane protein</topology>
    </subcellularLocation>
    <subcellularLocation>
        <location evidence="1">Membrane</location>
        <topology evidence="1">Multi-pass membrane protein</topology>
    </subcellularLocation>
</comment>
<dbReference type="GO" id="GO:0005886">
    <property type="term" value="C:plasma membrane"/>
    <property type="evidence" value="ECO:0007669"/>
    <property type="project" value="UniProtKB-SubCell"/>
</dbReference>
<dbReference type="Pfam" id="PF03448">
    <property type="entry name" value="MgtE_N"/>
    <property type="match status" value="1"/>
</dbReference>
<dbReference type="NCBIfam" id="TIGR00400">
    <property type="entry name" value="mgtE"/>
    <property type="match status" value="1"/>
</dbReference>
<evidence type="ECO:0000256" key="8">
    <source>
        <dbReference type="PROSITE-ProRule" id="PRU00703"/>
    </source>
</evidence>
<dbReference type="Proteomes" id="UP001060336">
    <property type="component" value="Chromosome"/>
</dbReference>
<feature type="transmembrane region" description="Helical" evidence="9">
    <location>
        <begin position="348"/>
        <end position="369"/>
    </location>
</feature>
<dbReference type="Pfam" id="PF01769">
    <property type="entry name" value="MgtE"/>
    <property type="match status" value="1"/>
</dbReference>
<proteinExistence type="inferred from homology"/>
<evidence type="ECO:0000256" key="5">
    <source>
        <dbReference type="ARBA" id="ARBA00022842"/>
    </source>
</evidence>
<dbReference type="InterPro" id="IPR046342">
    <property type="entry name" value="CBS_dom_sf"/>
</dbReference>
<keyword evidence="9" id="KW-0479">Metal-binding</keyword>
<dbReference type="SUPFAM" id="SSF54631">
    <property type="entry name" value="CBS-domain pair"/>
    <property type="match status" value="1"/>
</dbReference>
<dbReference type="SUPFAM" id="SSF158791">
    <property type="entry name" value="MgtE N-terminal domain-like"/>
    <property type="match status" value="1"/>
</dbReference>
<dbReference type="InterPro" id="IPR006667">
    <property type="entry name" value="SLC41_membr_dom"/>
</dbReference>
<dbReference type="InterPro" id="IPR036739">
    <property type="entry name" value="SLC41_membr_dom_sf"/>
</dbReference>
<reference evidence="12" key="1">
    <citation type="submission" date="2022-08" db="EMBL/GenBank/DDBJ databases">
        <title>Nisaea acidiphila sp. nov., isolated from a marine algal debris and emended description of the genus Nisaea Urios et al. 2008.</title>
        <authorList>
            <person name="Kwon K."/>
        </authorList>
    </citation>
    <scope>NUCLEOTIDE SEQUENCE</scope>
    <source>
        <strain evidence="12">MEBiC11861</strain>
    </source>
</reference>
<dbReference type="RefSeq" id="WP_257770164.1">
    <property type="nucleotide sequence ID" value="NZ_CP102480.1"/>
</dbReference>
<evidence type="ECO:0000256" key="2">
    <source>
        <dbReference type="ARBA" id="ARBA00009749"/>
    </source>
</evidence>
<feature type="transmembrane region" description="Helical" evidence="9">
    <location>
        <begin position="375"/>
        <end position="401"/>
    </location>
</feature>
<keyword evidence="9" id="KW-1003">Cell membrane</keyword>
<evidence type="ECO:0000313" key="13">
    <source>
        <dbReference type="Proteomes" id="UP001060336"/>
    </source>
</evidence>
<dbReference type="SMART" id="SM00116">
    <property type="entry name" value="CBS"/>
    <property type="match status" value="2"/>
</dbReference>
<dbReference type="CDD" id="cd04606">
    <property type="entry name" value="CBS_pair_Mg_transporter"/>
    <property type="match status" value="1"/>
</dbReference>
<gene>
    <name evidence="12" type="primary">mgtE</name>
    <name evidence="12" type="ORF">NUH88_04280</name>
</gene>
<evidence type="ECO:0000256" key="3">
    <source>
        <dbReference type="ARBA" id="ARBA00022448"/>
    </source>
</evidence>
<name>A0A9J7AUA8_9PROT</name>